<comment type="caution">
    <text evidence="1">The sequence shown here is derived from an EMBL/GenBank/DDBJ whole genome shotgun (WGS) entry which is preliminary data.</text>
</comment>
<protein>
    <submittedName>
        <fullName evidence="1">Uncharacterized protein</fullName>
    </submittedName>
</protein>
<organism evidence="1 2">
    <name type="scientific">Glomerella acutata</name>
    <name type="common">Colletotrichum acutatum</name>
    <dbReference type="NCBI Taxonomy" id="27357"/>
    <lineage>
        <taxon>Eukaryota</taxon>
        <taxon>Fungi</taxon>
        <taxon>Dikarya</taxon>
        <taxon>Ascomycota</taxon>
        <taxon>Pezizomycotina</taxon>
        <taxon>Sordariomycetes</taxon>
        <taxon>Hypocreomycetidae</taxon>
        <taxon>Glomerellales</taxon>
        <taxon>Glomerellaceae</taxon>
        <taxon>Colletotrichum</taxon>
        <taxon>Colletotrichum acutatum species complex</taxon>
    </lineage>
</organism>
<reference evidence="1" key="1">
    <citation type="submission" date="2021-12" db="EMBL/GenBank/DDBJ databases">
        <title>Comparative genomics, transcriptomics and evolutionary studies reveal genomic signatures of adaptation to plant cell wall in hemibiotrophic fungi.</title>
        <authorList>
            <consortium name="DOE Joint Genome Institute"/>
            <person name="Baroncelli R."/>
            <person name="Diaz J.F."/>
            <person name="Benocci T."/>
            <person name="Peng M."/>
            <person name="Battaglia E."/>
            <person name="Haridas S."/>
            <person name="Andreopoulos W."/>
            <person name="Labutti K."/>
            <person name="Pangilinan J."/>
            <person name="Floch G.L."/>
            <person name="Makela M.R."/>
            <person name="Henrissat B."/>
            <person name="Grigoriev I.V."/>
            <person name="Crouch J.A."/>
            <person name="De Vries R.P."/>
            <person name="Sukno S.A."/>
            <person name="Thon M.R."/>
        </authorList>
    </citation>
    <scope>NUCLEOTIDE SEQUENCE</scope>
    <source>
        <strain evidence="1">CBS 112980</strain>
    </source>
</reference>
<gene>
    <name evidence="1" type="ORF">BDZ83DRAFT_610530</name>
</gene>
<dbReference type="EMBL" id="JAHMHS010000019">
    <property type="protein sequence ID" value="KAK1728179.1"/>
    <property type="molecule type" value="Genomic_DNA"/>
</dbReference>
<dbReference type="AlphaFoldDB" id="A0AAD8UUZ5"/>
<dbReference type="GeneID" id="85391494"/>
<accession>A0AAD8UUZ5</accession>
<name>A0AAD8UUZ5_GLOAC</name>
<sequence>MSLGKPRRSAVPAWQTWAFLLLPRKRVLQLEAVSKLGHCHWLGMTSQKDGSSLPPKQLLASCSVPFANLVRCLIFPHVHRPVSSTHIVACNTLPQ</sequence>
<evidence type="ECO:0000313" key="1">
    <source>
        <dbReference type="EMBL" id="KAK1728179.1"/>
    </source>
</evidence>
<dbReference type="RefSeq" id="XP_060368234.1">
    <property type="nucleotide sequence ID" value="XM_060507595.1"/>
</dbReference>
<proteinExistence type="predicted"/>
<dbReference type="Proteomes" id="UP001244207">
    <property type="component" value="Unassembled WGS sequence"/>
</dbReference>
<evidence type="ECO:0000313" key="2">
    <source>
        <dbReference type="Proteomes" id="UP001244207"/>
    </source>
</evidence>
<keyword evidence="2" id="KW-1185">Reference proteome</keyword>